<evidence type="ECO:0000313" key="3">
    <source>
        <dbReference type="Proteomes" id="UP001157440"/>
    </source>
</evidence>
<name>A0AA37TIN0_9HYPH</name>
<accession>A0AA37TIN0</accession>
<sequence length="69" mass="7562">MRGRGFLAVPRRAASGRRPDDLFRVPYEIELDPGFDARDDLAHGLDGLPSPGGRGSSRRGWDDLDPNAD</sequence>
<dbReference type="AlphaFoldDB" id="A0AA37TIN0"/>
<gene>
    <name evidence="2" type="ORF">GCM10007890_47720</name>
</gene>
<comment type="caution">
    <text evidence="2">The sequence shown here is derived from an EMBL/GenBank/DDBJ whole genome shotgun (WGS) entry which is preliminary data.</text>
</comment>
<protein>
    <submittedName>
        <fullName evidence="2">Uncharacterized protein</fullName>
    </submittedName>
</protein>
<dbReference type="EMBL" id="BSPL01000023">
    <property type="protein sequence ID" value="GLS72757.1"/>
    <property type="molecule type" value="Genomic_DNA"/>
</dbReference>
<reference evidence="3" key="1">
    <citation type="journal article" date="2019" name="Int. J. Syst. Evol. Microbiol.">
        <title>The Global Catalogue of Microorganisms (GCM) 10K type strain sequencing project: providing services to taxonomists for standard genome sequencing and annotation.</title>
        <authorList>
            <consortium name="The Broad Institute Genomics Platform"/>
            <consortium name="The Broad Institute Genome Sequencing Center for Infectious Disease"/>
            <person name="Wu L."/>
            <person name="Ma J."/>
        </authorList>
    </citation>
    <scope>NUCLEOTIDE SEQUENCE [LARGE SCALE GENOMIC DNA]</scope>
    <source>
        <strain evidence="3">NBRC 103632</strain>
    </source>
</reference>
<feature type="region of interest" description="Disordered" evidence="1">
    <location>
        <begin position="42"/>
        <end position="69"/>
    </location>
</feature>
<evidence type="ECO:0000256" key="1">
    <source>
        <dbReference type="SAM" id="MobiDB-lite"/>
    </source>
</evidence>
<dbReference type="Proteomes" id="UP001157440">
    <property type="component" value="Unassembled WGS sequence"/>
</dbReference>
<keyword evidence="3" id="KW-1185">Reference proteome</keyword>
<organism evidence="2 3">
    <name type="scientific">Methylobacterium tardum</name>
    <dbReference type="NCBI Taxonomy" id="374432"/>
    <lineage>
        <taxon>Bacteria</taxon>
        <taxon>Pseudomonadati</taxon>
        <taxon>Pseudomonadota</taxon>
        <taxon>Alphaproteobacteria</taxon>
        <taxon>Hyphomicrobiales</taxon>
        <taxon>Methylobacteriaceae</taxon>
        <taxon>Methylobacterium</taxon>
    </lineage>
</organism>
<proteinExistence type="predicted"/>
<evidence type="ECO:0000313" key="2">
    <source>
        <dbReference type="EMBL" id="GLS72757.1"/>
    </source>
</evidence>